<evidence type="ECO:0000313" key="3">
    <source>
        <dbReference type="Proteomes" id="UP001055940"/>
    </source>
</evidence>
<evidence type="ECO:0008006" key="4">
    <source>
        <dbReference type="Google" id="ProtNLM"/>
    </source>
</evidence>
<sequence>MSPSPVPPDVSDPRFTPVSAVARLSGAGAAHIALLLFLLPTADSALDGTGGLPYPVATFYGLVLVTHTLPFTVLFLVVRALGRGGRLITHPLLPVIGAVPSAVLYALFGISVVVWEPSALTVAMTLFLTLIGYGVQSALSHLVFYPRRTLPVTLLTIALPALVWGLALLTHRLG</sequence>
<feature type="transmembrane region" description="Helical" evidence="1">
    <location>
        <begin position="93"/>
        <end position="115"/>
    </location>
</feature>
<protein>
    <recommendedName>
        <fullName evidence="4">Integral membrane protein</fullName>
    </recommendedName>
</protein>
<proteinExistence type="predicted"/>
<feature type="transmembrane region" description="Helical" evidence="1">
    <location>
        <begin position="59"/>
        <end position="81"/>
    </location>
</feature>
<dbReference type="EMBL" id="CP099837">
    <property type="protein sequence ID" value="USY22132.1"/>
    <property type="molecule type" value="Genomic_DNA"/>
</dbReference>
<dbReference type="RefSeq" id="WP_254420939.1">
    <property type="nucleotide sequence ID" value="NZ_BAAAJB010000079.1"/>
</dbReference>
<feature type="transmembrane region" description="Helical" evidence="1">
    <location>
        <begin position="152"/>
        <end position="171"/>
    </location>
</feature>
<keyword evidence="1" id="KW-1133">Transmembrane helix</keyword>
<keyword evidence="1" id="KW-0472">Membrane</keyword>
<organism evidence="2 3">
    <name type="scientific">Nocardiopsis exhalans</name>
    <dbReference type="NCBI Taxonomy" id="163604"/>
    <lineage>
        <taxon>Bacteria</taxon>
        <taxon>Bacillati</taxon>
        <taxon>Actinomycetota</taxon>
        <taxon>Actinomycetes</taxon>
        <taxon>Streptosporangiales</taxon>
        <taxon>Nocardiopsidaceae</taxon>
        <taxon>Nocardiopsis</taxon>
    </lineage>
</organism>
<name>A0ABY5DDP3_9ACTN</name>
<feature type="transmembrane region" description="Helical" evidence="1">
    <location>
        <begin position="20"/>
        <end position="39"/>
    </location>
</feature>
<feature type="transmembrane region" description="Helical" evidence="1">
    <location>
        <begin position="121"/>
        <end position="145"/>
    </location>
</feature>
<dbReference type="Proteomes" id="UP001055940">
    <property type="component" value="Chromosome"/>
</dbReference>
<evidence type="ECO:0000256" key="1">
    <source>
        <dbReference type="SAM" id="Phobius"/>
    </source>
</evidence>
<evidence type="ECO:0000313" key="2">
    <source>
        <dbReference type="EMBL" id="USY22132.1"/>
    </source>
</evidence>
<gene>
    <name evidence="2" type="ORF">NE857_11280</name>
</gene>
<keyword evidence="3" id="KW-1185">Reference proteome</keyword>
<reference evidence="2" key="1">
    <citation type="submission" date="2022-06" db="EMBL/GenBank/DDBJ databases">
        <authorList>
            <person name="Ping M."/>
        </authorList>
    </citation>
    <scope>NUCLEOTIDE SEQUENCE</scope>
    <source>
        <strain evidence="2">JCM11759T</strain>
    </source>
</reference>
<accession>A0ABY5DDP3</accession>
<keyword evidence="1" id="KW-0812">Transmembrane</keyword>